<protein>
    <submittedName>
        <fullName evidence="2">6620_t:CDS:1</fullName>
    </submittedName>
</protein>
<feature type="non-terminal residue" evidence="2">
    <location>
        <position position="1"/>
    </location>
</feature>
<dbReference type="EMBL" id="CAJVPS010056113">
    <property type="protein sequence ID" value="CAG8776690.1"/>
    <property type="molecule type" value="Genomic_DNA"/>
</dbReference>
<feature type="compositionally biased region" description="Basic and acidic residues" evidence="1">
    <location>
        <begin position="7"/>
        <end position="32"/>
    </location>
</feature>
<gene>
    <name evidence="2" type="ORF">ALEPTO_LOCUS14442</name>
</gene>
<organism evidence="2 3">
    <name type="scientific">Ambispora leptoticha</name>
    <dbReference type="NCBI Taxonomy" id="144679"/>
    <lineage>
        <taxon>Eukaryota</taxon>
        <taxon>Fungi</taxon>
        <taxon>Fungi incertae sedis</taxon>
        <taxon>Mucoromycota</taxon>
        <taxon>Glomeromycotina</taxon>
        <taxon>Glomeromycetes</taxon>
        <taxon>Archaeosporales</taxon>
        <taxon>Ambisporaceae</taxon>
        <taxon>Ambispora</taxon>
    </lineage>
</organism>
<evidence type="ECO:0000313" key="3">
    <source>
        <dbReference type="Proteomes" id="UP000789508"/>
    </source>
</evidence>
<feature type="region of interest" description="Disordered" evidence="1">
    <location>
        <begin position="1"/>
        <end position="86"/>
    </location>
</feature>
<dbReference type="AlphaFoldDB" id="A0A9N9P1V2"/>
<keyword evidence="3" id="KW-1185">Reference proteome</keyword>
<feature type="compositionally biased region" description="Basic and acidic residues" evidence="1">
    <location>
        <begin position="67"/>
        <end position="86"/>
    </location>
</feature>
<proteinExistence type="predicted"/>
<sequence>QANNHLTNKEAVNHTDKELTSPKTEAHNEIRKLQSTSIEVSNRETTKPLPATKLHWRNHLTTTIWQQDHEQHQNHQNDGSTEQHQR</sequence>
<evidence type="ECO:0000313" key="2">
    <source>
        <dbReference type="EMBL" id="CAG8776690.1"/>
    </source>
</evidence>
<reference evidence="2" key="1">
    <citation type="submission" date="2021-06" db="EMBL/GenBank/DDBJ databases">
        <authorList>
            <person name="Kallberg Y."/>
            <person name="Tangrot J."/>
            <person name="Rosling A."/>
        </authorList>
    </citation>
    <scope>NUCLEOTIDE SEQUENCE</scope>
    <source>
        <strain evidence="2">FL130A</strain>
    </source>
</reference>
<evidence type="ECO:0000256" key="1">
    <source>
        <dbReference type="SAM" id="MobiDB-lite"/>
    </source>
</evidence>
<comment type="caution">
    <text evidence="2">The sequence shown here is derived from an EMBL/GenBank/DDBJ whole genome shotgun (WGS) entry which is preliminary data.</text>
</comment>
<dbReference type="Proteomes" id="UP000789508">
    <property type="component" value="Unassembled WGS sequence"/>
</dbReference>
<name>A0A9N9P1V2_9GLOM</name>
<accession>A0A9N9P1V2</accession>